<reference evidence="4 5" key="1">
    <citation type="submission" date="2015-03" db="EMBL/GenBank/DDBJ databases">
        <authorList>
            <person name="Radwan O."/>
            <person name="Al-Naeli F.A."/>
            <person name="Rendon G.A."/>
            <person name="Fields C."/>
        </authorList>
    </citation>
    <scope>NUCLEOTIDE SEQUENCE [LARGE SCALE GENOMIC DNA]</scope>
    <source>
        <strain evidence="4">CR-DP1</strain>
    </source>
</reference>
<proteinExistence type="predicted"/>
<feature type="compositionally biased region" description="Pro residues" evidence="3">
    <location>
        <begin position="1"/>
        <end position="12"/>
    </location>
</feature>
<evidence type="ECO:0000256" key="1">
    <source>
        <dbReference type="ARBA" id="ARBA00022614"/>
    </source>
</evidence>
<dbReference type="PANTHER" id="PTHR48051:SF39">
    <property type="entry name" value="P53-INDUCED DEATH DOMAIN PROTEIN 1"/>
    <property type="match status" value="1"/>
</dbReference>
<dbReference type="SMART" id="SM00369">
    <property type="entry name" value="LRR_TYP"/>
    <property type="match status" value="2"/>
</dbReference>
<dbReference type="OrthoDB" id="1517790at2759"/>
<keyword evidence="5" id="KW-1185">Reference proteome</keyword>
<dbReference type="InterPro" id="IPR003591">
    <property type="entry name" value="Leu-rich_rpt_typical-subtyp"/>
</dbReference>
<dbReference type="PANTHER" id="PTHR48051">
    <property type="match status" value="1"/>
</dbReference>
<evidence type="ECO:0000256" key="2">
    <source>
        <dbReference type="ARBA" id="ARBA00022737"/>
    </source>
</evidence>
<dbReference type="InterPro" id="IPR001611">
    <property type="entry name" value="Leu-rich_rpt"/>
</dbReference>
<keyword evidence="2" id="KW-0677">Repeat</keyword>
<dbReference type="EMBL" id="LAEV01000371">
    <property type="protein sequence ID" value="KKA30515.1"/>
    <property type="molecule type" value="Genomic_DNA"/>
</dbReference>
<dbReference type="GO" id="GO:0005737">
    <property type="term" value="C:cytoplasm"/>
    <property type="evidence" value="ECO:0007669"/>
    <property type="project" value="TreeGrafter"/>
</dbReference>
<evidence type="ECO:0000313" key="4">
    <source>
        <dbReference type="EMBL" id="KKA30515.1"/>
    </source>
</evidence>
<protein>
    <submittedName>
        <fullName evidence="4">Uncharacterized protein</fullName>
    </submittedName>
</protein>
<comment type="caution">
    <text evidence="4">The sequence shown here is derived from an EMBL/GenBank/DDBJ whole genome shotgun (WGS) entry which is preliminary data.</text>
</comment>
<dbReference type="InterPro" id="IPR032675">
    <property type="entry name" value="LRR_dom_sf"/>
</dbReference>
<organism evidence="4 5">
    <name type="scientific">Thielaviopsis punctulata</name>
    <dbReference type="NCBI Taxonomy" id="72032"/>
    <lineage>
        <taxon>Eukaryota</taxon>
        <taxon>Fungi</taxon>
        <taxon>Dikarya</taxon>
        <taxon>Ascomycota</taxon>
        <taxon>Pezizomycotina</taxon>
        <taxon>Sordariomycetes</taxon>
        <taxon>Hypocreomycetidae</taxon>
        <taxon>Microascales</taxon>
        <taxon>Ceratocystidaceae</taxon>
        <taxon>Thielaviopsis</taxon>
    </lineage>
</organism>
<dbReference type="InterPro" id="IPR025875">
    <property type="entry name" value="Leu-rich_rpt_4"/>
</dbReference>
<dbReference type="Pfam" id="PF12799">
    <property type="entry name" value="LRR_4"/>
    <property type="match status" value="1"/>
</dbReference>
<feature type="region of interest" description="Disordered" evidence="3">
    <location>
        <begin position="1"/>
        <end position="61"/>
    </location>
</feature>
<keyword evidence="1" id="KW-0433">Leucine-rich repeat</keyword>
<sequence>MSEEPALPPLPDLPASVLPCNPRKRALQSERLPSSCFTSSDPAVFSSDDDPSLESYQPSSERRKRRLIGSWYEHNMPAVSADAHPCETARGGLQRDFDSAVFLASDGLAPAEELAIAFPLSSSVPRTRRLTLGLGRKMSAQEQEARKLIGACVEDGMESIDLSGLALESLSNESIAPITTFTCIPTVVDGAPFEPKDPEIKIFLSNNSLRQLPGAILDIENLTCLSLRGNKLTELPSCIGQLKNLETLNIAQNKLRYLPKSLLDLLGGTGKLHNLLIHPNPFLQPDAPLALMISGSGDFLRTTKTAVYLARSPTQYLSTPGYTYSRTVLPLHSGPLVIPANGAEIDARHPFRCETATNIPSMMELVLRQCYASSHLRGMPSYVDCEKYTGIHRLLQKTQEIHDQRGRKCARCQQRFVMPAVQWVEWWSIVDVLVASSDSQGQVKRALAQSNEEGSIAVPFLAEGCTWSCRPQTIDAGTLLEELHR</sequence>
<evidence type="ECO:0000256" key="3">
    <source>
        <dbReference type="SAM" id="MobiDB-lite"/>
    </source>
</evidence>
<evidence type="ECO:0000313" key="5">
    <source>
        <dbReference type="Proteomes" id="UP000033483"/>
    </source>
</evidence>
<dbReference type="Proteomes" id="UP000033483">
    <property type="component" value="Unassembled WGS sequence"/>
</dbReference>
<dbReference type="SUPFAM" id="SSF52058">
    <property type="entry name" value="L domain-like"/>
    <property type="match status" value="1"/>
</dbReference>
<dbReference type="AlphaFoldDB" id="A0A0F4ZJW9"/>
<gene>
    <name evidence="4" type="ORF">TD95_002070</name>
</gene>
<dbReference type="PROSITE" id="PS51450">
    <property type="entry name" value="LRR"/>
    <property type="match status" value="1"/>
</dbReference>
<feature type="compositionally biased region" description="Polar residues" evidence="3">
    <location>
        <begin position="31"/>
        <end position="41"/>
    </location>
</feature>
<name>A0A0F4ZJW9_9PEZI</name>
<dbReference type="Gene3D" id="3.80.10.10">
    <property type="entry name" value="Ribonuclease Inhibitor"/>
    <property type="match status" value="1"/>
</dbReference>
<dbReference type="InterPro" id="IPR050216">
    <property type="entry name" value="LRR_domain-containing"/>
</dbReference>
<accession>A0A0F4ZJW9</accession>